<name>A0A1F6V5K9_9BACT</name>
<dbReference type="AlphaFoldDB" id="A0A1F6V5K9"/>
<proteinExistence type="predicted"/>
<evidence type="ECO:0000313" key="1">
    <source>
        <dbReference type="EMBL" id="OGI64714.1"/>
    </source>
</evidence>
<sequence>MVLEHNLKIVNDWFGSRFKERYTSPFCEGVIQDISAVVSDSDLQKVHREEICDIFRQDIMVNAMSCYVASHYTAAIKSLVQISETYSGYVSLNEEDKCVLDAALASHRQMIRFVVGAVKSVDKSSSGVQAEFKRVYDTSFDFSKAYLALPRLLIHEATRVRKQSIHPQNLKGMLGDLTRFMEDADRYNDLYTKQLLHVQERFYPRVFNHVLGGLYS</sequence>
<accession>A0A1F6V5K9</accession>
<dbReference type="Proteomes" id="UP000178700">
    <property type="component" value="Unassembled WGS sequence"/>
</dbReference>
<protein>
    <submittedName>
        <fullName evidence="1">Uncharacterized protein</fullName>
    </submittedName>
</protein>
<comment type="caution">
    <text evidence="1">The sequence shown here is derived from an EMBL/GenBank/DDBJ whole genome shotgun (WGS) entry which is preliminary data.</text>
</comment>
<organism evidence="1 2">
    <name type="scientific">Candidatus Nomurabacteria bacterium RIFCSPHIGHO2_01_FULL_39_10</name>
    <dbReference type="NCBI Taxonomy" id="1801733"/>
    <lineage>
        <taxon>Bacteria</taxon>
        <taxon>Candidatus Nomuraibacteriota</taxon>
    </lineage>
</organism>
<gene>
    <name evidence="1" type="ORF">A2642_02945</name>
</gene>
<dbReference type="EMBL" id="MFTJ01000040">
    <property type="protein sequence ID" value="OGI64714.1"/>
    <property type="molecule type" value="Genomic_DNA"/>
</dbReference>
<evidence type="ECO:0000313" key="2">
    <source>
        <dbReference type="Proteomes" id="UP000178700"/>
    </source>
</evidence>
<reference evidence="1 2" key="1">
    <citation type="journal article" date="2016" name="Nat. Commun.">
        <title>Thousands of microbial genomes shed light on interconnected biogeochemical processes in an aquifer system.</title>
        <authorList>
            <person name="Anantharaman K."/>
            <person name="Brown C.T."/>
            <person name="Hug L.A."/>
            <person name="Sharon I."/>
            <person name="Castelle C.J."/>
            <person name="Probst A.J."/>
            <person name="Thomas B.C."/>
            <person name="Singh A."/>
            <person name="Wilkins M.J."/>
            <person name="Karaoz U."/>
            <person name="Brodie E.L."/>
            <person name="Williams K.H."/>
            <person name="Hubbard S.S."/>
            <person name="Banfield J.F."/>
        </authorList>
    </citation>
    <scope>NUCLEOTIDE SEQUENCE [LARGE SCALE GENOMIC DNA]</scope>
</reference>